<dbReference type="EMBL" id="JACHCC010000010">
    <property type="protein sequence ID" value="MBB6501667.1"/>
    <property type="molecule type" value="Genomic_DNA"/>
</dbReference>
<organism evidence="1 2">
    <name type="scientific">Pedobacter cryoconitis</name>
    <dbReference type="NCBI Taxonomy" id="188932"/>
    <lineage>
        <taxon>Bacteria</taxon>
        <taxon>Pseudomonadati</taxon>
        <taxon>Bacteroidota</taxon>
        <taxon>Sphingobacteriia</taxon>
        <taxon>Sphingobacteriales</taxon>
        <taxon>Sphingobacteriaceae</taxon>
        <taxon>Pedobacter</taxon>
    </lineage>
</organism>
<evidence type="ECO:0000313" key="2">
    <source>
        <dbReference type="Proteomes" id="UP000521017"/>
    </source>
</evidence>
<name>A0A7X0J7E4_9SPHI</name>
<comment type="caution">
    <text evidence="1">The sequence shown here is derived from an EMBL/GenBank/DDBJ whole genome shotgun (WGS) entry which is preliminary data.</text>
</comment>
<reference evidence="1 2" key="1">
    <citation type="submission" date="2020-08" db="EMBL/GenBank/DDBJ databases">
        <title>Genomic Encyclopedia of Type Strains, Phase IV (KMG-V): Genome sequencing to study the core and pangenomes of soil and plant-associated prokaryotes.</title>
        <authorList>
            <person name="Whitman W."/>
        </authorList>
    </citation>
    <scope>NUCLEOTIDE SEQUENCE [LARGE SCALE GENOMIC DNA]</scope>
    <source>
        <strain evidence="1 2">M2T3</strain>
    </source>
</reference>
<proteinExistence type="predicted"/>
<sequence length="88" mass="9163">MAKTWYAYVGGTAGDPTLARNYSRIAGKPGCDSGAFVCAIYAPDGGIAPISPLSGNLLTYIANGLSNLVPEPQLPIGTKYFVYMKASS</sequence>
<dbReference type="RefSeq" id="WP_184627632.1">
    <property type="nucleotide sequence ID" value="NZ_JACHCC010000010.1"/>
</dbReference>
<accession>A0A7X0J7E4</accession>
<gene>
    <name evidence="1" type="ORF">HDF25_003842</name>
</gene>
<dbReference type="Proteomes" id="UP000521017">
    <property type="component" value="Unassembled WGS sequence"/>
</dbReference>
<evidence type="ECO:0000313" key="1">
    <source>
        <dbReference type="EMBL" id="MBB6501667.1"/>
    </source>
</evidence>
<protein>
    <submittedName>
        <fullName evidence="1">Uncharacterized protein</fullName>
    </submittedName>
</protein>
<dbReference type="AlphaFoldDB" id="A0A7X0J7E4"/>